<dbReference type="InterPro" id="IPR005311">
    <property type="entry name" value="PBP_dimer"/>
</dbReference>
<evidence type="ECO:0000256" key="2">
    <source>
        <dbReference type="ARBA" id="ARBA00007171"/>
    </source>
</evidence>
<keyword evidence="3" id="KW-0472">Membrane</keyword>
<feature type="domain" description="Penicillin-binding protein transpeptidase" evidence="5">
    <location>
        <begin position="263"/>
        <end position="604"/>
    </location>
</feature>
<dbReference type="Gene3D" id="3.40.710.10">
    <property type="entry name" value="DD-peptidase/beta-lactamase superfamily"/>
    <property type="match status" value="1"/>
</dbReference>
<comment type="similarity">
    <text evidence="2">Belongs to the transpeptidase family.</text>
</comment>
<reference evidence="7" key="1">
    <citation type="submission" date="2020-08" db="EMBL/GenBank/DDBJ databases">
        <title>Genome public.</title>
        <authorList>
            <person name="Liu C."/>
            <person name="Sun Q."/>
        </authorList>
    </citation>
    <scope>NUCLEOTIDE SEQUENCE</scope>
    <source>
        <strain evidence="7">NSJ-68</strain>
    </source>
</reference>
<proteinExistence type="inferred from homology"/>
<dbReference type="InterPro" id="IPR050515">
    <property type="entry name" value="Beta-lactam/transpept"/>
</dbReference>
<dbReference type="InterPro" id="IPR012338">
    <property type="entry name" value="Beta-lactam/transpept-like"/>
</dbReference>
<dbReference type="Gene3D" id="3.90.1310.10">
    <property type="entry name" value="Penicillin-binding protein 2a (Domain 2)"/>
    <property type="match status" value="1"/>
</dbReference>
<dbReference type="InterPro" id="IPR001460">
    <property type="entry name" value="PCN-bd_Tpept"/>
</dbReference>
<evidence type="ECO:0008006" key="9">
    <source>
        <dbReference type="Google" id="ProtNLM"/>
    </source>
</evidence>
<dbReference type="EMBL" id="JACOOR010000009">
    <property type="protein sequence ID" value="MBC5660948.1"/>
    <property type="molecule type" value="Genomic_DNA"/>
</dbReference>
<name>A0A923LE59_9FIRM</name>
<dbReference type="GO" id="GO:0071555">
    <property type="term" value="P:cell wall organization"/>
    <property type="evidence" value="ECO:0007669"/>
    <property type="project" value="TreeGrafter"/>
</dbReference>
<dbReference type="PANTHER" id="PTHR30627">
    <property type="entry name" value="PEPTIDOGLYCAN D,D-TRANSPEPTIDASE"/>
    <property type="match status" value="1"/>
</dbReference>
<keyword evidence="8" id="KW-1185">Reference proteome</keyword>
<accession>A0A923LE59</accession>
<evidence type="ECO:0000259" key="5">
    <source>
        <dbReference type="Pfam" id="PF00905"/>
    </source>
</evidence>
<dbReference type="GO" id="GO:0005886">
    <property type="term" value="C:plasma membrane"/>
    <property type="evidence" value="ECO:0007669"/>
    <property type="project" value="TreeGrafter"/>
</dbReference>
<feature type="region of interest" description="Disordered" evidence="4">
    <location>
        <begin position="626"/>
        <end position="701"/>
    </location>
</feature>
<feature type="domain" description="Penicillin-binding protein dimerisation" evidence="6">
    <location>
        <begin position="52"/>
        <end position="208"/>
    </location>
</feature>
<comment type="caution">
    <text evidence="7">The sequence shown here is derived from an EMBL/GenBank/DDBJ whole genome shotgun (WGS) entry which is preliminary data.</text>
</comment>
<evidence type="ECO:0000259" key="6">
    <source>
        <dbReference type="Pfam" id="PF03717"/>
    </source>
</evidence>
<feature type="compositionally biased region" description="Acidic residues" evidence="4">
    <location>
        <begin position="672"/>
        <end position="681"/>
    </location>
</feature>
<dbReference type="InterPro" id="IPR036138">
    <property type="entry name" value="PBP_dimer_sf"/>
</dbReference>
<organism evidence="7 8">
    <name type="scientific">Anaerosacchariphilus hominis</name>
    <dbReference type="NCBI Taxonomy" id="2763017"/>
    <lineage>
        <taxon>Bacteria</taxon>
        <taxon>Bacillati</taxon>
        <taxon>Bacillota</taxon>
        <taxon>Clostridia</taxon>
        <taxon>Lachnospirales</taxon>
        <taxon>Lachnospiraceae</taxon>
        <taxon>Anaerosacchariphilus</taxon>
    </lineage>
</organism>
<evidence type="ECO:0000256" key="3">
    <source>
        <dbReference type="ARBA" id="ARBA00023136"/>
    </source>
</evidence>
<dbReference type="GO" id="GO:0008658">
    <property type="term" value="F:penicillin binding"/>
    <property type="evidence" value="ECO:0007669"/>
    <property type="project" value="InterPro"/>
</dbReference>
<dbReference type="AlphaFoldDB" id="A0A923LE59"/>
<evidence type="ECO:0000256" key="4">
    <source>
        <dbReference type="SAM" id="MobiDB-lite"/>
    </source>
</evidence>
<dbReference type="Pfam" id="PF00905">
    <property type="entry name" value="Transpeptidase"/>
    <property type="match status" value="1"/>
</dbReference>
<comment type="subcellular location">
    <subcellularLocation>
        <location evidence="1">Membrane</location>
    </subcellularLocation>
</comment>
<evidence type="ECO:0000313" key="8">
    <source>
        <dbReference type="Proteomes" id="UP000649345"/>
    </source>
</evidence>
<dbReference type="SUPFAM" id="SSF56519">
    <property type="entry name" value="Penicillin binding protein dimerisation domain"/>
    <property type="match status" value="1"/>
</dbReference>
<dbReference type="Pfam" id="PF03717">
    <property type="entry name" value="PBP_dimer"/>
    <property type="match status" value="1"/>
</dbReference>
<gene>
    <name evidence="7" type="ORF">H8S44_14390</name>
</gene>
<dbReference type="Proteomes" id="UP000649345">
    <property type="component" value="Unassembled WGS sequence"/>
</dbReference>
<protein>
    <recommendedName>
        <fullName evidence="9">Penicillin-binding protein 2</fullName>
    </recommendedName>
</protein>
<evidence type="ECO:0000256" key="1">
    <source>
        <dbReference type="ARBA" id="ARBA00004370"/>
    </source>
</evidence>
<evidence type="ECO:0000313" key="7">
    <source>
        <dbReference type="EMBL" id="MBC5660948.1"/>
    </source>
</evidence>
<dbReference type="PANTHER" id="PTHR30627:SF1">
    <property type="entry name" value="PEPTIDOGLYCAN D,D-TRANSPEPTIDASE FTSI"/>
    <property type="match status" value="1"/>
</dbReference>
<dbReference type="SUPFAM" id="SSF56601">
    <property type="entry name" value="beta-lactamase/transpeptidase-like"/>
    <property type="match status" value="1"/>
</dbReference>
<sequence>MRNKLALLFFIIVLALVGVNVRLAYINKTNGDKYTKKVLAQQDTNSTLLPYRRGDILDRNGTILATSEKVYNLILDPKVLLQNQDKEDAEKDCVEPTIQALVQCFELDEAELRTTLSEKKDSSYVILLKQLSKDEISAFRELQTDKTAGSRIKGVWFEDSYIRRYPYNSLACHVIGYTVTGNQGQTGIEEEYSSTLNGTNGRSYKYLNEDLEQSTVVKKATDGHTVVSTIDATLQEIAEKYINKFVEDYTNKNTEGPAAKNIGVLMMNPQNGEILAMAGDVNFDLNNPHDLVANGYLTQEEVDAMSEEEQLDAKNQMWRNFCISDGYEPGSTVKPMTVAAALELGVVSDSTTFLCDGGQVVVQGQPKIKCAKKTGHGIISLEGSLMFSCNDALMQMGAMLGYDNFLKYQQIFNFGLKTNIDLPGEANNASSVFTKDNMGPMELATSSFGQGFNATMIQVASAFSSAINGGYYYQPHVVKKILDADGGTVETVNPLLVRQTVSVKTSALIRQYLYHTMYGSPDANGNNPTGKKARVAGYAMGGKTGTAEKIPRSARKYLVSFIGFAPADNPQVVCYVVVDEPNADSPTTQASSAFAQEIFKNIMKEAMPYLNIYATEEIPADMQDEVAAEKAAQEQADAEQAAEEEAKEDTTPSEEGTLVDPNTGETVKMPTEEEVQAEGDDGFLGGYESPILPGGGGSAEE</sequence>
<feature type="compositionally biased region" description="Acidic residues" evidence="4">
    <location>
        <begin position="636"/>
        <end position="647"/>
    </location>
</feature>